<keyword evidence="3" id="KW-1185">Reference proteome</keyword>
<comment type="caution">
    <text evidence="2">The sequence shown here is derived from an EMBL/GenBank/DDBJ whole genome shotgun (WGS) entry which is preliminary data.</text>
</comment>
<organism evidence="2 3">
    <name type="scientific">Agrobacterium salinitolerans</name>
    <dbReference type="NCBI Taxonomy" id="1183413"/>
    <lineage>
        <taxon>Bacteria</taxon>
        <taxon>Pseudomonadati</taxon>
        <taxon>Pseudomonadota</taxon>
        <taxon>Alphaproteobacteria</taxon>
        <taxon>Hyphomicrobiales</taxon>
        <taxon>Rhizobiaceae</taxon>
        <taxon>Rhizobium/Agrobacterium group</taxon>
        <taxon>Agrobacterium</taxon>
    </lineage>
</organism>
<proteinExistence type="predicted"/>
<feature type="region of interest" description="Disordered" evidence="1">
    <location>
        <begin position="216"/>
        <end position="254"/>
    </location>
</feature>
<dbReference type="Proteomes" id="UP000319481">
    <property type="component" value="Unassembled WGS sequence"/>
</dbReference>
<accession>A0ABY3BTZ1</accession>
<protein>
    <submittedName>
        <fullName evidence="2">Uncharacterized protein</fullName>
    </submittedName>
</protein>
<name>A0ABY3BTZ1_9HYPH</name>
<feature type="compositionally biased region" description="Basic and acidic residues" evidence="1">
    <location>
        <begin position="24"/>
        <end position="53"/>
    </location>
</feature>
<dbReference type="EMBL" id="SGNZ01000002">
    <property type="protein sequence ID" value="TRA95717.1"/>
    <property type="molecule type" value="Genomic_DNA"/>
</dbReference>
<evidence type="ECO:0000256" key="1">
    <source>
        <dbReference type="SAM" id="MobiDB-lite"/>
    </source>
</evidence>
<feature type="region of interest" description="Disordered" evidence="1">
    <location>
        <begin position="24"/>
        <end position="78"/>
    </location>
</feature>
<reference evidence="2 3" key="1">
    <citation type="journal article" date="2019" name="Appl. Microbiol. Biotechnol.">
        <title>Differential efficiency of wild type rhizogenic strains for rol gene transformation of plants.</title>
        <authorList>
            <person name="Desmet S."/>
            <person name="De Keyser E."/>
            <person name="Van Vaerenbergh J."/>
            <person name="Baeyen S."/>
            <person name="Van Huylenbroeck J."/>
            <person name="Geelen D."/>
            <person name="Dhooghe E."/>
        </authorList>
    </citation>
    <scope>NUCLEOTIDE SEQUENCE [LARGE SCALE GENOMIC DNA]</scope>
    <source>
        <strain evidence="2 3">GBBC3283</strain>
    </source>
</reference>
<feature type="compositionally biased region" description="Basic and acidic residues" evidence="1">
    <location>
        <begin position="62"/>
        <end position="78"/>
    </location>
</feature>
<evidence type="ECO:0000313" key="3">
    <source>
        <dbReference type="Proteomes" id="UP000319481"/>
    </source>
</evidence>
<sequence>MQIVAAVAVLKKTFRKGLFRKVESTERQNGGDDERAQGKPEIGAEQHFDRKIPNVEIEPDSEDGKHPRAVEREGEAGEIYEQKHGKQCGAFVAFGDIGRRCSGQREGRSSCIADGPDSPCLFDAQKQRGYLTFRRKLQDACLIEHEGQSERGELVMDDGVQEKQDRHRYEPRKYAPAEQFEEVFLEQHIGKEQKIDRIKIGHRRCIKLAIAARVGKQRREDKQHRQRNKIKQDNRQRQAANVKQGEDGQRHQHQHVGNIEETQAEIAGQHIALNEETDGKYEYRETDAGNIDRF</sequence>
<gene>
    <name evidence="2" type="ORF">EXN23_05175</name>
</gene>
<evidence type="ECO:0000313" key="2">
    <source>
        <dbReference type="EMBL" id="TRA95717.1"/>
    </source>
</evidence>